<keyword evidence="2" id="KW-1185">Reference proteome</keyword>
<dbReference type="OrthoDB" id="2934938at2"/>
<dbReference type="KEGG" id="nmk:CHR53_10495"/>
<dbReference type="Proteomes" id="UP000282892">
    <property type="component" value="Chromosome"/>
</dbReference>
<evidence type="ECO:0000313" key="1">
    <source>
        <dbReference type="EMBL" id="AZU61671.1"/>
    </source>
</evidence>
<evidence type="ECO:0000313" key="2">
    <source>
        <dbReference type="Proteomes" id="UP000282892"/>
    </source>
</evidence>
<proteinExistence type="predicted"/>
<dbReference type="EMBL" id="CP022572">
    <property type="protein sequence ID" value="AZU61671.1"/>
    <property type="molecule type" value="Genomic_DNA"/>
</dbReference>
<name>A0A3Q9QYE6_9BACI</name>
<accession>A0A3Q9QYE6</accession>
<organism evidence="1 2">
    <name type="scientific">Neobacillus mesonae</name>
    <dbReference type="NCBI Taxonomy" id="1193713"/>
    <lineage>
        <taxon>Bacteria</taxon>
        <taxon>Bacillati</taxon>
        <taxon>Bacillota</taxon>
        <taxon>Bacilli</taxon>
        <taxon>Bacillales</taxon>
        <taxon>Bacillaceae</taxon>
        <taxon>Neobacillus</taxon>
    </lineage>
</organism>
<protein>
    <submittedName>
        <fullName evidence="1">Uncharacterized protein</fullName>
    </submittedName>
</protein>
<dbReference type="RefSeq" id="WP_127486431.1">
    <property type="nucleotide sequence ID" value="NZ_CP022572.1"/>
</dbReference>
<sequence length="254" mass="29062">MSTETTSTINREKLESFIKISKSLIVTKSLGKNGELDVYHLAIIKSMANNIHGVALTGVTHMMKFIGMSTEQSSTKARTKESLLNLQEKGHIEIYEDLAMESMVKDLKHSNYYFIKPTGKDEEHGFAKVFYKDIQKIVVMKSDYKPKVFAAYLNMIGNLFYSLSNVPISYTSINTIVKNTGINRKSVVEYLKALHEEEILYFIHFQINNLTTKNYCTRWVHKEHTAEWAISEAEYSYKTKKKEFKGGGIGVSEE</sequence>
<gene>
    <name evidence="1" type="ORF">CHR53_10495</name>
</gene>
<dbReference type="AlphaFoldDB" id="A0A3Q9QYE6"/>
<reference evidence="1 2" key="1">
    <citation type="submission" date="2017-07" db="EMBL/GenBank/DDBJ databases">
        <title>The complete genome sequence of Bacillus mesonae strain H20-5, an efficient strain improving plant abiotic stress resistance.</title>
        <authorList>
            <person name="Kim S.Y."/>
            <person name="Song H."/>
            <person name="Sang M.K."/>
            <person name="Weon H.-Y."/>
            <person name="Song J."/>
        </authorList>
    </citation>
    <scope>NUCLEOTIDE SEQUENCE [LARGE SCALE GENOMIC DNA]</scope>
    <source>
        <strain evidence="1 2">H20-5</strain>
    </source>
</reference>